<dbReference type="EMBL" id="CP025536">
    <property type="protein sequence ID" value="AUW97278.1"/>
    <property type="molecule type" value="Genomic_DNA"/>
</dbReference>
<protein>
    <submittedName>
        <fullName evidence="2">Uncharacterized protein</fullName>
    </submittedName>
</protein>
<proteinExistence type="predicted"/>
<reference evidence="2 3" key="1">
    <citation type="submission" date="2017-12" db="EMBL/GenBank/DDBJ databases">
        <authorList>
            <person name="Hurst M.R.H."/>
        </authorList>
    </citation>
    <scope>NUCLEOTIDE SEQUENCE [LARGE SCALE GENOMIC DNA]</scope>
    <source>
        <strain evidence="2 3">TH11417</strain>
    </source>
</reference>
<evidence type="ECO:0000256" key="1">
    <source>
        <dbReference type="SAM" id="Phobius"/>
    </source>
</evidence>
<keyword evidence="1" id="KW-0472">Membrane</keyword>
<feature type="transmembrane region" description="Helical" evidence="1">
    <location>
        <begin position="35"/>
        <end position="52"/>
    </location>
</feature>
<feature type="transmembrane region" description="Helical" evidence="1">
    <location>
        <begin position="88"/>
        <end position="107"/>
    </location>
</feature>
<evidence type="ECO:0000313" key="2">
    <source>
        <dbReference type="EMBL" id="AUW97278.1"/>
    </source>
</evidence>
<keyword evidence="3" id="KW-1185">Reference proteome</keyword>
<keyword evidence="1" id="KW-1133">Transmembrane helix</keyword>
<sequence length="111" mass="12733">MHILSCLISVSATISCFALMTETSRKGGWVRRFKFIYLWALLLLPLAHWLAVDYLCQMLRFLTIFGAFIIICHIPYDKISKFKKVCLVCLYCGLSFQIVTLLGHQILSLLS</sequence>
<feature type="transmembrane region" description="Helical" evidence="1">
    <location>
        <begin position="58"/>
        <end position="76"/>
    </location>
</feature>
<reference evidence="2 3" key="2">
    <citation type="submission" date="2018-02" db="EMBL/GenBank/DDBJ databases">
        <title>Whole genome sequencing analysis of Streptococcus pluranimalium isolated from cattle infected mastitis in China.</title>
        <authorList>
            <person name="Zhang J.-R."/>
            <person name="Hu G.-Z."/>
        </authorList>
    </citation>
    <scope>NUCLEOTIDE SEQUENCE [LARGE SCALE GENOMIC DNA]</scope>
    <source>
        <strain evidence="2 3">TH11417</strain>
    </source>
</reference>
<dbReference type="AlphaFoldDB" id="A0A2L0D617"/>
<dbReference type="KEGG" id="splr:C0J00_09285"/>
<accession>A0A2L0D617</accession>
<name>A0A2L0D617_9STRE</name>
<organism evidence="2 3">
    <name type="scientific">Streptococcus pluranimalium</name>
    <dbReference type="NCBI Taxonomy" id="82348"/>
    <lineage>
        <taxon>Bacteria</taxon>
        <taxon>Bacillati</taxon>
        <taxon>Bacillota</taxon>
        <taxon>Bacilli</taxon>
        <taxon>Lactobacillales</taxon>
        <taxon>Streptococcaceae</taxon>
        <taxon>Streptococcus</taxon>
    </lineage>
</organism>
<keyword evidence="1" id="KW-0812">Transmembrane</keyword>
<evidence type="ECO:0000313" key="3">
    <source>
        <dbReference type="Proteomes" id="UP000238956"/>
    </source>
</evidence>
<dbReference type="Proteomes" id="UP000238956">
    <property type="component" value="Chromosome"/>
</dbReference>
<gene>
    <name evidence="2" type="ORF">C0J00_09285</name>
</gene>